<keyword evidence="1" id="KW-0472">Membrane</keyword>
<keyword evidence="1" id="KW-0812">Transmembrane</keyword>
<feature type="transmembrane region" description="Helical" evidence="1">
    <location>
        <begin position="236"/>
        <end position="253"/>
    </location>
</feature>
<proteinExistence type="predicted"/>
<feature type="transmembrane region" description="Helical" evidence="1">
    <location>
        <begin position="299"/>
        <end position="317"/>
    </location>
</feature>
<accession>A0AAW1PAQ0</accession>
<name>A0AAW1PAQ0_9CHLO</name>
<evidence type="ECO:0000313" key="3">
    <source>
        <dbReference type="Proteomes" id="UP001489004"/>
    </source>
</evidence>
<evidence type="ECO:0008006" key="4">
    <source>
        <dbReference type="Google" id="ProtNLM"/>
    </source>
</evidence>
<organism evidence="2 3">
    <name type="scientific">[Myrmecia] bisecta</name>
    <dbReference type="NCBI Taxonomy" id="41462"/>
    <lineage>
        <taxon>Eukaryota</taxon>
        <taxon>Viridiplantae</taxon>
        <taxon>Chlorophyta</taxon>
        <taxon>core chlorophytes</taxon>
        <taxon>Trebouxiophyceae</taxon>
        <taxon>Trebouxiales</taxon>
        <taxon>Trebouxiaceae</taxon>
        <taxon>Myrmecia</taxon>
    </lineage>
</organism>
<dbReference type="AlphaFoldDB" id="A0AAW1PAQ0"/>
<evidence type="ECO:0000313" key="2">
    <source>
        <dbReference type="EMBL" id="KAK9805513.1"/>
    </source>
</evidence>
<protein>
    <recommendedName>
        <fullName evidence="4">GAF domain-containing protein</fullName>
    </recommendedName>
</protein>
<dbReference type="EMBL" id="JALJOR010000015">
    <property type="protein sequence ID" value="KAK9805513.1"/>
    <property type="molecule type" value="Genomic_DNA"/>
</dbReference>
<feature type="transmembrane region" description="Helical" evidence="1">
    <location>
        <begin position="265"/>
        <end position="287"/>
    </location>
</feature>
<feature type="transmembrane region" description="Helical" evidence="1">
    <location>
        <begin position="350"/>
        <end position="376"/>
    </location>
</feature>
<evidence type="ECO:0000256" key="1">
    <source>
        <dbReference type="SAM" id="Phobius"/>
    </source>
</evidence>
<keyword evidence="1" id="KW-1133">Transmembrane helix</keyword>
<keyword evidence="3" id="KW-1185">Reference proteome</keyword>
<dbReference type="Proteomes" id="UP001489004">
    <property type="component" value="Unassembled WGS sequence"/>
</dbReference>
<feature type="transmembrane region" description="Helical" evidence="1">
    <location>
        <begin position="322"/>
        <end position="338"/>
    </location>
</feature>
<feature type="transmembrane region" description="Helical" evidence="1">
    <location>
        <begin position="209"/>
        <end position="230"/>
    </location>
</feature>
<reference evidence="2 3" key="1">
    <citation type="journal article" date="2024" name="Nat. Commun.">
        <title>Phylogenomics reveals the evolutionary origins of lichenization in chlorophyte algae.</title>
        <authorList>
            <person name="Puginier C."/>
            <person name="Libourel C."/>
            <person name="Otte J."/>
            <person name="Skaloud P."/>
            <person name="Haon M."/>
            <person name="Grisel S."/>
            <person name="Petersen M."/>
            <person name="Berrin J.G."/>
            <person name="Delaux P.M."/>
            <person name="Dal Grande F."/>
            <person name="Keller J."/>
        </authorList>
    </citation>
    <scope>NUCLEOTIDE SEQUENCE [LARGE SCALE GENOMIC DNA]</scope>
    <source>
        <strain evidence="2 3">SAG 2043</strain>
    </source>
</reference>
<sequence length="392" mass="43100">MDPPPPRRAGWAGSSLSELCICIARSVVMGQAAPGPELSVLIHNVLPLCEVLCVAVAAAQGEHLLLYSVIEGGAAAEGRLTAEAKCTAGTAVWAAYQTGQQYLLRPNSARPVIYDDWRVLRHKYGVEHIVTAPLETDEGLLGAVTLGSSHAEAIDLERFQTVSQLLGQCLMHVKCKQDLQMAIDMLQRVGSAANRFLAWHNAGCAKSDIVFSTIGLIVVSTISCLKPYALALRYPWLWPFSFTIMVPLLWRSISTAGYLRNRERIQASVFAFLGLFTILVFTETFLAVVEPDKRTSLPWLLRITACEYMAVAALGLLVRFHVYLPIQLVLFAGALANMPRTCQVLYPYNTWPLCLPALALLVSVVGFMAPTALIWLNERRSRRAFAARCLSQ</sequence>
<comment type="caution">
    <text evidence="2">The sequence shown here is derived from an EMBL/GenBank/DDBJ whole genome shotgun (WGS) entry which is preliminary data.</text>
</comment>
<gene>
    <name evidence="2" type="ORF">WJX72_002559</name>
</gene>